<sequence length="241" mass="27245">MQTTSQRTIKKEVLQSTALNETKEILIYLPPGFQADQDYPVLILHDGTDYFNLGRIVTQAHTMIQNKEIKPVMLVSVPINKEIRTDTYAPKGSKHQAHIHMIVNELLPLLQDQYGVSPLSSTFVIGGSSLGATVSLQIALAYPELFHNILSQSGAFSEETKETILKSSSLSHFKIYQSIGKSETSVPTHLGKLNFLTRNREVFRLLEEKRANVQYVEAEGDHTWGFWQRDLTAALSFFFKY</sequence>
<name>A0A926NBE0_9BACL</name>
<keyword evidence="2" id="KW-1185">Reference proteome</keyword>
<dbReference type="Proteomes" id="UP000661691">
    <property type="component" value="Unassembled WGS sequence"/>
</dbReference>
<gene>
    <name evidence="1" type="ORF">IC620_13930</name>
</gene>
<reference evidence="1" key="1">
    <citation type="submission" date="2020-09" db="EMBL/GenBank/DDBJ databases">
        <title>A novel bacterium of genus Hazenella, isolated from South China Sea.</title>
        <authorList>
            <person name="Huang H."/>
            <person name="Mo K."/>
            <person name="Hu Y."/>
        </authorList>
    </citation>
    <scope>NUCLEOTIDE SEQUENCE</scope>
    <source>
        <strain evidence="1">IB182357</strain>
    </source>
</reference>
<dbReference type="PANTHER" id="PTHR48098:SF3">
    <property type="entry name" value="IRON(III) ENTEROBACTIN ESTERASE"/>
    <property type="match status" value="1"/>
</dbReference>
<dbReference type="InterPro" id="IPR050583">
    <property type="entry name" value="Mycobacterial_A85_antigen"/>
</dbReference>
<evidence type="ECO:0000313" key="1">
    <source>
        <dbReference type="EMBL" id="MBD1373448.1"/>
    </source>
</evidence>
<dbReference type="Pfam" id="PF00756">
    <property type="entry name" value="Esterase"/>
    <property type="match status" value="1"/>
</dbReference>
<dbReference type="PANTHER" id="PTHR48098">
    <property type="entry name" value="ENTEROCHELIN ESTERASE-RELATED"/>
    <property type="match status" value="1"/>
</dbReference>
<evidence type="ECO:0000313" key="2">
    <source>
        <dbReference type="Proteomes" id="UP000661691"/>
    </source>
</evidence>
<dbReference type="RefSeq" id="WP_191140221.1">
    <property type="nucleotide sequence ID" value="NZ_JACXAG020000005.1"/>
</dbReference>
<protein>
    <submittedName>
        <fullName evidence="1">Esterase family protein</fullName>
    </submittedName>
</protein>
<accession>A0A926NBE0</accession>
<dbReference type="AlphaFoldDB" id="A0A926NBE0"/>
<dbReference type="InterPro" id="IPR029058">
    <property type="entry name" value="AB_hydrolase_fold"/>
</dbReference>
<dbReference type="SUPFAM" id="SSF53474">
    <property type="entry name" value="alpha/beta-Hydrolases"/>
    <property type="match status" value="1"/>
</dbReference>
<dbReference type="InterPro" id="IPR000801">
    <property type="entry name" value="Esterase-like"/>
</dbReference>
<organism evidence="1 2">
    <name type="scientific">Polycladospora coralii</name>
    <dbReference type="NCBI Taxonomy" id="2771432"/>
    <lineage>
        <taxon>Bacteria</taxon>
        <taxon>Bacillati</taxon>
        <taxon>Bacillota</taxon>
        <taxon>Bacilli</taxon>
        <taxon>Bacillales</taxon>
        <taxon>Thermoactinomycetaceae</taxon>
        <taxon>Polycladospora</taxon>
    </lineage>
</organism>
<proteinExistence type="predicted"/>
<dbReference type="Gene3D" id="3.40.50.1820">
    <property type="entry name" value="alpha/beta hydrolase"/>
    <property type="match status" value="1"/>
</dbReference>
<dbReference type="EMBL" id="JACXAH010000025">
    <property type="protein sequence ID" value="MBD1373448.1"/>
    <property type="molecule type" value="Genomic_DNA"/>
</dbReference>
<comment type="caution">
    <text evidence="1">The sequence shown here is derived from an EMBL/GenBank/DDBJ whole genome shotgun (WGS) entry which is preliminary data.</text>
</comment>